<keyword evidence="7" id="KW-1185">Reference proteome</keyword>
<dbReference type="PRINTS" id="PR00455">
    <property type="entry name" value="HTHTETR"/>
</dbReference>
<evidence type="ECO:0000313" key="7">
    <source>
        <dbReference type="Proteomes" id="UP000535182"/>
    </source>
</evidence>
<keyword evidence="2 4" id="KW-0238">DNA-binding</keyword>
<gene>
    <name evidence="6" type="ORF">HDF14_000241</name>
</gene>
<feature type="DNA-binding region" description="H-T-H motif" evidence="4">
    <location>
        <begin position="50"/>
        <end position="69"/>
    </location>
</feature>
<dbReference type="SUPFAM" id="SSF48498">
    <property type="entry name" value="Tetracyclin repressor-like, C-terminal domain"/>
    <property type="match status" value="1"/>
</dbReference>
<feature type="domain" description="HTH tetR-type" evidence="5">
    <location>
        <begin position="27"/>
        <end position="87"/>
    </location>
</feature>
<protein>
    <submittedName>
        <fullName evidence="6">AcrR family transcriptional regulator</fullName>
    </submittedName>
</protein>
<accession>A0A9X0U3B7</accession>
<dbReference type="Pfam" id="PF16925">
    <property type="entry name" value="TetR_C_13"/>
    <property type="match status" value="1"/>
</dbReference>
<evidence type="ECO:0000256" key="1">
    <source>
        <dbReference type="ARBA" id="ARBA00023015"/>
    </source>
</evidence>
<keyword evidence="3" id="KW-0804">Transcription</keyword>
<dbReference type="AlphaFoldDB" id="A0A9X0U3B7"/>
<dbReference type="InterPro" id="IPR036271">
    <property type="entry name" value="Tet_transcr_reg_TetR-rel_C_sf"/>
</dbReference>
<dbReference type="SUPFAM" id="SSF46689">
    <property type="entry name" value="Homeodomain-like"/>
    <property type="match status" value="1"/>
</dbReference>
<dbReference type="GO" id="GO:0003677">
    <property type="term" value="F:DNA binding"/>
    <property type="evidence" value="ECO:0007669"/>
    <property type="project" value="UniProtKB-UniRule"/>
</dbReference>
<keyword evidence="1" id="KW-0805">Transcription regulation</keyword>
<dbReference type="InterPro" id="IPR009057">
    <property type="entry name" value="Homeodomain-like_sf"/>
</dbReference>
<comment type="caution">
    <text evidence="6">The sequence shown here is derived from an EMBL/GenBank/DDBJ whole genome shotgun (WGS) entry which is preliminary data.</text>
</comment>
<evidence type="ECO:0000313" key="6">
    <source>
        <dbReference type="EMBL" id="MBB5326647.1"/>
    </source>
</evidence>
<dbReference type="InterPro" id="IPR011075">
    <property type="entry name" value="TetR_C"/>
</dbReference>
<organism evidence="6 7">
    <name type="scientific">Tunturiibacter gelidiferens</name>
    <dbReference type="NCBI Taxonomy" id="3069689"/>
    <lineage>
        <taxon>Bacteria</taxon>
        <taxon>Pseudomonadati</taxon>
        <taxon>Acidobacteriota</taxon>
        <taxon>Terriglobia</taxon>
        <taxon>Terriglobales</taxon>
        <taxon>Acidobacteriaceae</taxon>
        <taxon>Tunturiibacter</taxon>
    </lineage>
</organism>
<dbReference type="PANTHER" id="PTHR47506:SF6">
    <property type="entry name" value="HTH-TYPE TRANSCRIPTIONAL REPRESSOR NEMR"/>
    <property type="match status" value="1"/>
</dbReference>
<evidence type="ECO:0000256" key="3">
    <source>
        <dbReference type="ARBA" id="ARBA00023163"/>
    </source>
</evidence>
<sequence length="224" mass="25379">MTFEYLTYKLVGMLSDHEKKTRFRDPKRTRKRLLQAAFREVHRSGFQGAGIDTILAATNVTKGALYHHFESKEALGYAIVEEIIAKLFQDRWLTPMLGDGQPINILIGIVRGLPSRPKDIRNSCPLLNLTQEMSPLDEQFRTRLEMLFLAWQKGVAALLRKGQSQGTVRRELNPDETASFLIAMVEGNASLAKVAQDAKVWEVGIRNIVGWLRSLRVPGNHRRG</sequence>
<dbReference type="InterPro" id="IPR001647">
    <property type="entry name" value="HTH_TetR"/>
</dbReference>
<evidence type="ECO:0000256" key="4">
    <source>
        <dbReference type="PROSITE-ProRule" id="PRU00335"/>
    </source>
</evidence>
<reference evidence="6 7" key="1">
    <citation type="submission" date="2020-08" db="EMBL/GenBank/DDBJ databases">
        <title>Genomic Encyclopedia of Type Strains, Phase IV (KMG-V): Genome sequencing to study the core and pangenomes of soil and plant-associated prokaryotes.</title>
        <authorList>
            <person name="Whitman W."/>
        </authorList>
    </citation>
    <scope>NUCLEOTIDE SEQUENCE [LARGE SCALE GENOMIC DNA]</scope>
    <source>
        <strain evidence="6 7">X5P2</strain>
    </source>
</reference>
<dbReference type="RefSeq" id="WP_183972755.1">
    <property type="nucleotide sequence ID" value="NZ_JACHEB010000001.1"/>
</dbReference>
<evidence type="ECO:0000259" key="5">
    <source>
        <dbReference type="PROSITE" id="PS50977"/>
    </source>
</evidence>
<dbReference type="Gene3D" id="1.10.357.10">
    <property type="entry name" value="Tetracycline Repressor, domain 2"/>
    <property type="match status" value="1"/>
</dbReference>
<proteinExistence type="predicted"/>
<dbReference type="Proteomes" id="UP000535182">
    <property type="component" value="Unassembled WGS sequence"/>
</dbReference>
<dbReference type="EMBL" id="JACHEB010000001">
    <property type="protein sequence ID" value="MBB5326647.1"/>
    <property type="molecule type" value="Genomic_DNA"/>
</dbReference>
<dbReference type="Pfam" id="PF00440">
    <property type="entry name" value="TetR_N"/>
    <property type="match status" value="1"/>
</dbReference>
<name>A0A9X0U3B7_9BACT</name>
<dbReference type="PROSITE" id="PS50977">
    <property type="entry name" value="HTH_TETR_2"/>
    <property type="match status" value="1"/>
</dbReference>
<evidence type="ECO:0000256" key="2">
    <source>
        <dbReference type="ARBA" id="ARBA00023125"/>
    </source>
</evidence>
<dbReference type="PANTHER" id="PTHR47506">
    <property type="entry name" value="TRANSCRIPTIONAL REGULATORY PROTEIN"/>
    <property type="match status" value="1"/>
</dbReference>